<feature type="compositionally biased region" description="Low complexity" evidence="6">
    <location>
        <begin position="57"/>
        <end position="71"/>
    </location>
</feature>
<dbReference type="GO" id="GO:0003073">
    <property type="term" value="P:regulation of systemic arterial blood pressure"/>
    <property type="evidence" value="ECO:0007669"/>
    <property type="project" value="TreeGrafter"/>
</dbReference>
<feature type="compositionally biased region" description="Basic residues" evidence="6">
    <location>
        <begin position="116"/>
        <end position="127"/>
    </location>
</feature>
<reference evidence="8" key="1">
    <citation type="submission" date="2020-10" db="EMBL/GenBank/DDBJ databases">
        <title>Chromosome-scale genome assembly of the Allis shad, Alosa alosa.</title>
        <authorList>
            <person name="Margot Z."/>
            <person name="Christophe K."/>
            <person name="Cabau C."/>
            <person name="Louis A."/>
            <person name="Berthelot C."/>
            <person name="Parey E."/>
            <person name="Roest Crollius H."/>
            <person name="Montfort J."/>
            <person name="Robinson-Rechavi M."/>
            <person name="Bucao C."/>
            <person name="Bouchez O."/>
            <person name="Gislard M."/>
            <person name="Lluch J."/>
            <person name="Milhes M."/>
            <person name="Lampietro C."/>
            <person name="Lopez Roques C."/>
            <person name="Donnadieu C."/>
            <person name="Braasch I."/>
            <person name="Desvignes T."/>
            <person name="Postlethwait J."/>
            <person name="Bobe J."/>
            <person name="Guiguen Y."/>
        </authorList>
    </citation>
    <scope>NUCLEOTIDE SEQUENCE</scope>
    <source>
        <strain evidence="8">M-15738</strain>
        <tissue evidence="8">Blood</tissue>
    </source>
</reference>
<feature type="signal peptide" evidence="7">
    <location>
        <begin position="1"/>
        <end position="22"/>
    </location>
</feature>
<evidence type="ECO:0000256" key="2">
    <source>
        <dbReference type="ARBA" id="ARBA00010575"/>
    </source>
</evidence>
<gene>
    <name evidence="8" type="ORF">AALO_G00284890</name>
</gene>
<evidence type="ECO:0000256" key="7">
    <source>
        <dbReference type="SAM" id="SignalP"/>
    </source>
</evidence>
<feature type="region of interest" description="Disordered" evidence="6">
    <location>
        <begin position="49"/>
        <end position="71"/>
    </location>
</feature>
<dbReference type="GO" id="GO:0010460">
    <property type="term" value="P:positive regulation of heart rate"/>
    <property type="evidence" value="ECO:0007669"/>
    <property type="project" value="TreeGrafter"/>
</dbReference>
<dbReference type="InterPro" id="IPR051665">
    <property type="entry name" value="Adrenomedullin-reg_peptide"/>
</dbReference>
<evidence type="ECO:0000256" key="5">
    <source>
        <dbReference type="ARBA" id="ARBA00023157"/>
    </source>
</evidence>
<dbReference type="PANTHER" id="PTHR23414:SF2">
    <property type="entry name" value="PROTEIN ADM2"/>
    <property type="match status" value="1"/>
</dbReference>
<name>A0AAV6FK15_9TELE</name>
<dbReference type="EMBL" id="JADWDJ010000023">
    <property type="protein sequence ID" value="KAG5261492.1"/>
    <property type="molecule type" value="Genomic_DNA"/>
</dbReference>
<dbReference type="GO" id="GO:0005179">
    <property type="term" value="F:hormone activity"/>
    <property type="evidence" value="ECO:0007669"/>
    <property type="project" value="InterPro"/>
</dbReference>
<keyword evidence="3" id="KW-0964">Secreted</keyword>
<dbReference type="PANTHER" id="PTHR23414">
    <property type="entry name" value="ADRENOMEDULLIN, ADM"/>
    <property type="match status" value="1"/>
</dbReference>
<dbReference type="GO" id="GO:0005576">
    <property type="term" value="C:extracellular region"/>
    <property type="evidence" value="ECO:0007669"/>
    <property type="project" value="UniProtKB-SubCell"/>
</dbReference>
<evidence type="ECO:0000256" key="1">
    <source>
        <dbReference type="ARBA" id="ARBA00004613"/>
    </source>
</evidence>
<protein>
    <submittedName>
        <fullName evidence="8">Uncharacterized protein</fullName>
    </submittedName>
</protein>
<keyword evidence="4 7" id="KW-0732">Signal</keyword>
<comment type="similarity">
    <text evidence="2">Belongs to the adrenomedullin family.</text>
</comment>
<accession>A0AAV6FK15</accession>
<evidence type="ECO:0000256" key="6">
    <source>
        <dbReference type="SAM" id="MobiDB-lite"/>
    </source>
</evidence>
<comment type="subcellular location">
    <subcellularLocation>
        <location evidence="1">Secreted</location>
    </subcellularLocation>
</comment>
<evidence type="ECO:0000313" key="9">
    <source>
        <dbReference type="Proteomes" id="UP000823561"/>
    </source>
</evidence>
<keyword evidence="9" id="KW-1185">Reference proteome</keyword>
<sequence>MRCLVPVTVYCISLFSLQQLLALPVGNRLQQNSLSVLLARPQALEGNKPLFGNVPTSAPASAPAGSSDAGRSLATGRTVLWRTLLVRPAPLPQTGIATAATNAPLLSAREDAEPKRRGRRHANHPHYGHPQLMRVGCVLGTCQVQNLSHRLYQLIGQTGRDDSSPVNPRSPHSYG</sequence>
<organism evidence="8 9">
    <name type="scientific">Alosa alosa</name>
    <name type="common">allis shad</name>
    <dbReference type="NCBI Taxonomy" id="278164"/>
    <lineage>
        <taxon>Eukaryota</taxon>
        <taxon>Metazoa</taxon>
        <taxon>Chordata</taxon>
        <taxon>Craniata</taxon>
        <taxon>Vertebrata</taxon>
        <taxon>Euteleostomi</taxon>
        <taxon>Actinopterygii</taxon>
        <taxon>Neopterygii</taxon>
        <taxon>Teleostei</taxon>
        <taxon>Clupei</taxon>
        <taxon>Clupeiformes</taxon>
        <taxon>Clupeoidei</taxon>
        <taxon>Clupeidae</taxon>
        <taxon>Alosa</taxon>
    </lineage>
</organism>
<evidence type="ECO:0000313" key="8">
    <source>
        <dbReference type="EMBL" id="KAG5261492.1"/>
    </source>
</evidence>
<feature type="chain" id="PRO_5043361016" evidence="7">
    <location>
        <begin position="23"/>
        <end position="175"/>
    </location>
</feature>
<dbReference type="InterPro" id="IPR021116">
    <property type="entry name" value="Calcitonin/adrenomedullin"/>
</dbReference>
<proteinExistence type="inferred from homology"/>
<dbReference type="Proteomes" id="UP000823561">
    <property type="component" value="Chromosome 23"/>
</dbReference>
<evidence type="ECO:0000256" key="4">
    <source>
        <dbReference type="ARBA" id="ARBA00022729"/>
    </source>
</evidence>
<feature type="region of interest" description="Disordered" evidence="6">
    <location>
        <begin position="107"/>
        <end position="130"/>
    </location>
</feature>
<dbReference type="AlphaFoldDB" id="A0AAV6FK15"/>
<comment type="caution">
    <text evidence="8">The sequence shown here is derived from an EMBL/GenBank/DDBJ whole genome shotgun (WGS) entry which is preliminary data.</text>
</comment>
<dbReference type="GO" id="GO:0007189">
    <property type="term" value="P:adenylate cyclase-activating G protein-coupled receptor signaling pathway"/>
    <property type="evidence" value="ECO:0007669"/>
    <property type="project" value="TreeGrafter"/>
</dbReference>
<dbReference type="Pfam" id="PF00214">
    <property type="entry name" value="Calc_CGRP_IAPP"/>
    <property type="match status" value="1"/>
</dbReference>
<evidence type="ECO:0000256" key="3">
    <source>
        <dbReference type="ARBA" id="ARBA00022525"/>
    </source>
</evidence>
<keyword evidence="5" id="KW-1015">Disulfide bond</keyword>